<evidence type="ECO:0000313" key="1">
    <source>
        <dbReference type="EMBL" id="MBB3772624.1"/>
    </source>
</evidence>
<dbReference type="Pfam" id="PF12692">
    <property type="entry name" value="Methyltransf_17"/>
    <property type="match status" value="1"/>
</dbReference>
<dbReference type="AlphaFoldDB" id="A0A839ZD10"/>
<comment type="caution">
    <text evidence="1">The sequence shown here is derived from an EMBL/GenBank/DDBJ whole genome shotgun (WGS) entry which is preliminary data.</text>
</comment>
<dbReference type="InterPro" id="IPR029063">
    <property type="entry name" value="SAM-dependent_MTases_sf"/>
</dbReference>
<gene>
    <name evidence="1" type="ORF">FHS55_003245</name>
</gene>
<dbReference type="RefSeq" id="WP_183190787.1">
    <property type="nucleotide sequence ID" value="NZ_JACICD010000006.1"/>
</dbReference>
<protein>
    <recommendedName>
        <fullName evidence="3">S-adenosyl-L-methionine methyltransferase</fullName>
    </recommendedName>
</protein>
<accession>A0A839ZD10</accession>
<name>A0A839ZD10_9HYPH</name>
<sequence>MSTLSRLEKTLFRLQAQHACLAHAFAAIANRPGPVVELGLGLGRTFDHLRRHLPDHEIHVFDRVNGAYEDCQPDPALLHLGEIEETLPALAGRLAGRVVLANSDLGSHDRDGNRQVAGMSARLLPPLMAPGGLILSDLPLALEGFEALPPPEGVREGCYYLYRRSA</sequence>
<dbReference type="SUPFAM" id="SSF53335">
    <property type="entry name" value="S-adenosyl-L-methionine-dependent methyltransferases"/>
    <property type="match status" value="1"/>
</dbReference>
<reference evidence="1 2" key="1">
    <citation type="submission" date="2020-08" db="EMBL/GenBank/DDBJ databases">
        <title>Genomic Encyclopedia of Type Strains, Phase IV (KMG-IV): sequencing the most valuable type-strain genomes for metagenomic binning, comparative biology and taxonomic classification.</title>
        <authorList>
            <person name="Goeker M."/>
        </authorList>
    </citation>
    <scope>NUCLEOTIDE SEQUENCE [LARGE SCALE GENOMIC DNA]</scope>
    <source>
        <strain evidence="1 2">DSM 5895</strain>
    </source>
</reference>
<keyword evidence="2" id="KW-1185">Reference proteome</keyword>
<dbReference type="InterPro" id="IPR025690">
    <property type="entry name" value="Methyltransf_put"/>
</dbReference>
<dbReference type="Proteomes" id="UP000533469">
    <property type="component" value="Unassembled WGS sequence"/>
</dbReference>
<organism evidence="1 2">
    <name type="scientific">Ancylobacter tetraedralis</name>
    <dbReference type="NCBI Taxonomy" id="217068"/>
    <lineage>
        <taxon>Bacteria</taxon>
        <taxon>Pseudomonadati</taxon>
        <taxon>Pseudomonadota</taxon>
        <taxon>Alphaproteobacteria</taxon>
        <taxon>Hyphomicrobiales</taxon>
        <taxon>Xanthobacteraceae</taxon>
        <taxon>Ancylobacter</taxon>
    </lineage>
</organism>
<dbReference type="EMBL" id="JACICD010000006">
    <property type="protein sequence ID" value="MBB3772624.1"/>
    <property type="molecule type" value="Genomic_DNA"/>
</dbReference>
<dbReference type="Gene3D" id="3.40.50.150">
    <property type="entry name" value="Vaccinia Virus protein VP39"/>
    <property type="match status" value="1"/>
</dbReference>
<evidence type="ECO:0000313" key="2">
    <source>
        <dbReference type="Proteomes" id="UP000533469"/>
    </source>
</evidence>
<evidence type="ECO:0008006" key="3">
    <source>
        <dbReference type="Google" id="ProtNLM"/>
    </source>
</evidence>
<proteinExistence type="predicted"/>